<dbReference type="Pfam" id="PF06527">
    <property type="entry name" value="TniQ"/>
    <property type="match status" value="1"/>
</dbReference>
<organism evidence="2 3">
    <name type="scientific">Nakamurella multipartita (strain ATCC 700099 / DSM 44233 / CIP 104796 / JCM 9543 / NBRC 105858 / Y-104)</name>
    <name type="common">Microsphaera multipartita</name>
    <dbReference type="NCBI Taxonomy" id="479431"/>
    <lineage>
        <taxon>Bacteria</taxon>
        <taxon>Bacillati</taxon>
        <taxon>Actinomycetota</taxon>
        <taxon>Actinomycetes</taxon>
        <taxon>Nakamurellales</taxon>
        <taxon>Nakamurellaceae</taxon>
        <taxon>Nakamurella</taxon>
    </lineage>
</organism>
<dbReference type="RefSeq" id="WP_015747787.1">
    <property type="nucleotide sequence ID" value="NC_013235.1"/>
</dbReference>
<dbReference type="HOGENOM" id="CLU_993317_0_0_11"/>
<accession>C8X7F2</accession>
<gene>
    <name evidence="2" type="ordered locus">Namu_2547</name>
</gene>
<evidence type="ECO:0000313" key="2">
    <source>
        <dbReference type="EMBL" id="ACV78905.1"/>
    </source>
</evidence>
<dbReference type="Proteomes" id="UP000002218">
    <property type="component" value="Chromosome"/>
</dbReference>
<proteinExistence type="predicted"/>
<dbReference type="AlphaFoldDB" id="C8X7F2"/>
<name>C8X7F2_NAKMY</name>
<dbReference type="KEGG" id="nml:Namu_2547"/>
<feature type="domain" description="TniQ" evidence="1">
    <location>
        <begin position="18"/>
        <end position="123"/>
    </location>
</feature>
<dbReference type="InParanoid" id="C8X7F2"/>
<dbReference type="InterPro" id="IPR009492">
    <property type="entry name" value="TniQ"/>
</dbReference>
<evidence type="ECO:0000313" key="3">
    <source>
        <dbReference type="Proteomes" id="UP000002218"/>
    </source>
</evidence>
<evidence type="ECO:0000259" key="1">
    <source>
        <dbReference type="Pfam" id="PF06527"/>
    </source>
</evidence>
<dbReference type="EMBL" id="CP001737">
    <property type="protein sequence ID" value="ACV78905.1"/>
    <property type="molecule type" value="Genomic_DNA"/>
</dbReference>
<protein>
    <recommendedName>
        <fullName evidence="1">TniQ domain-containing protein</fullName>
    </recommendedName>
</protein>
<reference evidence="3" key="1">
    <citation type="submission" date="2009-09" db="EMBL/GenBank/DDBJ databases">
        <title>The complete genome of Nakamurella multipartita DSM 44233.</title>
        <authorList>
            <consortium name="US DOE Joint Genome Institute (JGI-PGF)"/>
            <person name="Lucas S."/>
            <person name="Copeland A."/>
            <person name="Lapidus A."/>
            <person name="Glavina del Rio T."/>
            <person name="Dalin E."/>
            <person name="Tice H."/>
            <person name="Bruce D."/>
            <person name="Goodwin L."/>
            <person name="Pitluck S."/>
            <person name="Kyrpides N."/>
            <person name="Mavromatis K."/>
            <person name="Ivanova N."/>
            <person name="Ovchinnikova G."/>
            <person name="Sims D."/>
            <person name="Meincke L."/>
            <person name="Brettin T."/>
            <person name="Detter J.C."/>
            <person name="Han C."/>
            <person name="Larimer F."/>
            <person name="Land M."/>
            <person name="Hauser L."/>
            <person name="Markowitz V."/>
            <person name="Cheng J.-F."/>
            <person name="Hugenholtz P."/>
            <person name="Woyke T."/>
            <person name="Wu D."/>
            <person name="Klenk H.-P."/>
            <person name="Eisen J.A."/>
        </authorList>
    </citation>
    <scope>NUCLEOTIDE SEQUENCE [LARGE SCALE GENOMIC DNA]</scope>
    <source>
        <strain evidence="3">ATCC 700099 / DSM 44233 / CIP 104796 / JCM 9543 / NBRC 105858 / Y-104</strain>
    </source>
</reference>
<dbReference type="eggNOG" id="ENOG5033EE9">
    <property type="taxonomic scope" value="Bacteria"/>
</dbReference>
<keyword evidence="3" id="KW-1185">Reference proteome</keyword>
<sequence length="280" mass="31800">MSGDRRVRPHNVVPQLLPFRVRPRHRERTGSFLIRLAEANRCPPWSFLWLLGTVRGGQRAELIPQARVTLNGAALTRLVAYLGRPVDQIIRALPTLPATDQTGEPAVRIQRPGRNFLRSCPGCELRAGGLSLLPGSNPLDLTCRRHHEWLVAGEDIALDQASEVQAAVNRLHRLRRRHGDRIVSGDYRGIHHYLTDDWRGTRWHRLLAQRWLFRQRMMFTAAHPNDEFVRTHTHHWSMLPEVTALVWSLANSSCAVSSAEGISRALRLEEYGSTIRLGSA</sequence>
<reference evidence="2 3" key="2">
    <citation type="journal article" date="2010" name="Stand. Genomic Sci.">
        <title>Complete genome sequence of Nakamurella multipartita type strain (Y-104).</title>
        <authorList>
            <person name="Tice H."/>
            <person name="Mayilraj S."/>
            <person name="Sims D."/>
            <person name="Lapidus A."/>
            <person name="Nolan M."/>
            <person name="Lucas S."/>
            <person name="Glavina Del Rio T."/>
            <person name="Copeland A."/>
            <person name="Cheng J.F."/>
            <person name="Meincke L."/>
            <person name="Bruce D."/>
            <person name="Goodwin L."/>
            <person name="Pitluck S."/>
            <person name="Ivanova N."/>
            <person name="Mavromatis K."/>
            <person name="Ovchinnikova G."/>
            <person name="Pati A."/>
            <person name="Chen A."/>
            <person name="Palaniappan K."/>
            <person name="Land M."/>
            <person name="Hauser L."/>
            <person name="Chang Y.J."/>
            <person name="Jeffries C.D."/>
            <person name="Detter J.C."/>
            <person name="Brettin T."/>
            <person name="Rohde M."/>
            <person name="Goker M."/>
            <person name="Bristow J."/>
            <person name="Eisen J.A."/>
            <person name="Markowitz V."/>
            <person name="Hugenholtz P."/>
            <person name="Kyrpides N.C."/>
            <person name="Klenk H.P."/>
            <person name="Chen F."/>
        </authorList>
    </citation>
    <scope>NUCLEOTIDE SEQUENCE [LARGE SCALE GENOMIC DNA]</scope>
    <source>
        <strain evidence="3">ATCC 700099 / DSM 44233 / CIP 104796 / JCM 9543 / NBRC 105858 / Y-104</strain>
    </source>
</reference>
<dbReference type="OrthoDB" id="4031662at2"/>